<protein>
    <recommendedName>
        <fullName evidence="6">HTH tetR-type domain-containing protein</fullName>
    </recommendedName>
</protein>
<evidence type="ECO:0000313" key="8">
    <source>
        <dbReference type="Proteomes" id="UP001165136"/>
    </source>
</evidence>
<evidence type="ECO:0000313" key="7">
    <source>
        <dbReference type="EMBL" id="GLY67577.1"/>
    </source>
</evidence>
<dbReference type="Pfam" id="PF00440">
    <property type="entry name" value="TetR_N"/>
    <property type="match status" value="1"/>
</dbReference>
<evidence type="ECO:0000256" key="4">
    <source>
        <dbReference type="ARBA" id="ARBA00023163"/>
    </source>
</evidence>
<accession>A0A9W6R4P7</accession>
<keyword evidence="1" id="KW-0678">Repressor</keyword>
<dbReference type="InterPro" id="IPR036271">
    <property type="entry name" value="Tet_transcr_reg_TetR-rel_C_sf"/>
</dbReference>
<reference evidence="7" key="1">
    <citation type="submission" date="2023-03" db="EMBL/GenBank/DDBJ databases">
        <title>Amycolatopsis taiwanensis NBRC 103393.</title>
        <authorList>
            <person name="Ichikawa N."/>
            <person name="Sato H."/>
            <person name="Tonouchi N."/>
        </authorList>
    </citation>
    <scope>NUCLEOTIDE SEQUENCE</scope>
    <source>
        <strain evidence="7">NBRC 103393</strain>
    </source>
</reference>
<dbReference type="PRINTS" id="PR00455">
    <property type="entry name" value="HTHTETR"/>
</dbReference>
<dbReference type="InterPro" id="IPR050109">
    <property type="entry name" value="HTH-type_TetR-like_transc_reg"/>
</dbReference>
<dbReference type="GO" id="GO:0000976">
    <property type="term" value="F:transcription cis-regulatory region binding"/>
    <property type="evidence" value="ECO:0007669"/>
    <property type="project" value="TreeGrafter"/>
</dbReference>
<feature type="domain" description="HTH tetR-type" evidence="6">
    <location>
        <begin position="10"/>
        <end position="70"/>
    </location>
</feature>
<evidence type="ECO:0000256" key="1">
    <source>
        <dbReference type="ARBA" id="ARBA00022491"/>
    </source>
</evidence>
<dbReference type="PANTHER" id="PTHR30055:SF229">
    <property type="entry name" value="HTH-TYPE TRANSCRIPTIONAL REPRESSOR RV1474C"/>
    <property type="match status" value="1"/>
</dbReference>
<dbReference type="SUPFAM" id="SSF46689">
    <property type="entry name" value="Homeodomain-like"/>
    <property type="match status" value="1"/>
</dbReference>
<keyword evidence="4" id="KW-0804">Transcription</keyword>
<name>A0A9W6R4P7_9PSEU</name>
<dbReference type="EMBL" id="BSTI01000008">
    <property type="protein sequence ID" value="GLY67577.1"/>
    <property type="molecule type" value="Genomic_DNA"/>
</dbReference>
<dbReference type="InterPro" id="IPR001647">
    <property type="entry name" value="HTH_TetR"/>
</dbReference>
<keyword evidence="3 5" id="KW-0238">DNA-binding</keyword>
<comment type="caution">
    <text evidence="7">The sequence shown here is derived from an EMBL/GenBank/DDBJ whole genome shotgun (WGS) entry which is preliminary data.</text>
</comment>
<dbReference type="GO" id="GO:0003700">
    <property type="term" value="F:DNA-binding transcription factor activity"/>
    <property type="evidence" value="ECO:0007669"/>
    <property type="project" value="TreeGrafter"/>
</dbReference>
<evidence type="ECO:0000259" key="6">
    <source>
        <dbReference type="PROSITE" id="PS50977"/>
    </source>
</evidence>
<dbReference type="PANTHER" id="PTHR30055">
    <property type="entry name" value="HTH-TYPE TRANSCRIPTIONAL REGULATOR RUTR"/>
    <property type="match status" value="1"/>
</dbReference>
<dbReference type="InterPro" id="IPR009057">
    <property type="entry name" value="Homeodomain-like_sf"/>
</dbReference>
<dbReference type="Gene3D" id="1.10.357.10">
    <property type="entry name" value="Tetracycline Repressor, domain 2"/>
    <property type="match status" value="1"/>
</dbReference>
<evidence type="ECO:0000256" key="5">
    <source>
        <dbReference type="PROSITE-ProRule" id="PRU00335"/>
    </source>
</evidence>
<dbReference type="SUPFAM" id="SSF48498">
    <property type="entry name" value="Tetracyclin repressor-like, C-terminal domain"/>
    <property type="match status" value="1"/>
</dbReference>
<keyword evidence="2" id="KW-0805">Transcription regulation</keyword>
<proteinExistence type="predicted"/>
<evidence type="ECO:0000256" key="3">
    <source>
        <dbReference type="ARBA" id="ARBA00023125"/>
    </source>
</evidence>
<feature type="DNA-binding region" description="H-T-H motif" evidence="5">
    <location>
        <begin position="33"/>
        <end position="52"/>
    </location>
</feature>
<dbReference type="Pfam" id="PF13977">
    <property type="entry name" value="TetR_C_6"/>
    <property type="match status" value="1"/>
</dbReference>
<keyword evidence="8" id="KW-1185">Reference proteome</keyword>
<organism evidence="7 8">
    <name type="scientific">Amycolatopsis taiwanensis</name>
    <dbReference type="NCBI Taxonomy" id="342230"/>
    <lineage>
        <taxon>Bacteria</taxon>
        <taxon>Bacillati</taxon>
        <taxon>Actinomycetota</taxon>
        <taxon>Actinomycetes</taxon>
        <taxon>Pseudonocardiales</taxon>
        <taxon>Pseudonocardiaceae</taxon>
        <taxon>Amycolatopsis</taxon>
    </lineage>
</organism>
<dbReference type="Proteomes" id="UP001165136">
    <property type="component" value="Unassembled WGS sequence"/>
</dbReference>
<dbReference type="InterPro" id="IPR039538">
    <property type="entry name" value="BetI_C"/>
</dbReference>
<dbReference type="RefSeq" id="WP_285487866.1">
    <property type="nucleotide sequence ID" value="NZ_BSTI01000008.1"/>
</dbReference>
<sequence>MPRLTPQRWASRRQQILDGARGCFLRNGFHATSMKEVVDAAQMSPGAVYNHFASKDELIAAICEQALTEVTETFDQLLERQQLPPLDETLTAVFRHSAPLDAQRDSARLLVQIWAESIRSRSLSDRVEPIFRTVRDVLASLVDGYQKQGAIPVTAPATEIADILLATLQGTILRQAMLGDVDLDALRRGVRALWPQPVQTAPSAT</sequence>
<evidence type="ECO:0000256" key="2">
    <source>
        <dbReference type="ARBA" id="ARBA00023015"/>
    </source>
</evidence>
<gene>
    <name evidence="7" type="ORF">Atai01_41960</name>
</gene>
<dbReference type="AlphaFoldDB" id="A0A9W6R4P7"/>
<dbReference type="PROSITE" id="PS50977">
    <property type="entry name" value="HTH_TETR_2"/>
    <property type="match status" value="1"/>
</dbReference>